<evidence type="ECO:0008006" key="8">
    <source>
        <dbReference type="Google" id="ProtNLM"/>
    </source>
</evidence>
<reference evidence="6 7" key="1">
    <citation type="journal article" date="2014" name="BMC Genomics">
        <title>Comparison of environmental and isolate Sulfobacillus genomes reveals diverse carbon, sulfur, nitrogen, and hydrogen metabolisms.</title>
        <authorList>
            <person name="Justice N.B."/>
            <person name="Norman A."/>
            <person name="Brown C.T."/>
            <person name="Singh A."/>
            <person name="Thomas B.C."/>
            <person name="Banfield J.F."/>
        </authorList>
    </citation>
    <scope>NUCLEOTIDE SEQUENCE [LARGE SCALE GENOMIC DNA]</scope>
    <source>
        <strain evidence="6">AMDSBA5</strain>
    </source>
</reference>
<evidence type="ECO:0000256" key="4">
    <source>
        <dbReference type="ARBA" id="ARBA00022729"/>
    </source>
</evidence>
<sequence>MNRRVKMMGTIAVVASIVLSGCGSTSPSSANAKGPVTIVVASWTGTNVTNGIIDHQLEEFNKTHPGIHAVYRPISGNYETILKTEFVAGDAPDIITLNNGGQAPTFEAEGAVIPLNSYIKQSHFSLSDFYHGALDMFVSGNTVYGIPRDQSPLALYYNPALFRAAGISGPPKTWAQLVADAKKLTIPAKKQYGLVNTPQEPRWAEFIYQAGGSVMNANMTKMTLNTPAALRGFSFYVNLYRSGVAQQPSQVGATWGGQALGMGRAAMTLEGAWAIPYLQQTYPHTPFAIAPLPKGPKNNVSLDFPTAWAITKDSKHPEQAWQVIKYLTGVGQAQWVEQGGLVTVRKSLINMPYYQKHPIYKNIIASLPHAVPWNFPVGFDQYVNTTLSNVTLRAVDGTLSPKAALQILQQQGEAILQGHGGQS</sequence>
<keyword evidence="3" id="KW-0813">Transport</keyword>
<organism evidence="6 7">
    <name type="scientific">Sulfobacillus thermosulfidooxidans</name>
    <dbReference type="NCBI Taxonomy" id="28034"/>
    <lineage>
        <taxon>Bacteria</taxon>
        <taxon>Bacillati</taxon>
        <taxon>Bacillota</taxon>
        <taxon>Clostridia</taxon>
        <taxon>Eubacteriales</taxon>
        <taxon>Clostridiales Family XVII. Incertae Sedis</taxon>
        <taxon>Sulfobacillus</taxon>
    </lineage>
</organism>
<feature type="chain" id="PRO_5039583804" description="ABC transporter substrate-binding protein" evidence="5">
    <location>
        <begin position="31"/>
        <end position="423"/>
    </location>
</feature>
<gene>
    <name evidence="6" type="ORF">C7B47_08430</name>
</gene>
<proteinExistence type="inferred from homology"/>
<dbReference type="InterPro" id="IPR006059">
    <property type="entry name" value="SBP"/>
</dbReference>
<keyword evidence="4 5" id="KW-0732">Signal</keyword>
<dbReference type="Pfam" id="PF01547">
    <property type="entry name" value="SBP_bac_1"/>
    <property type="match status" value="1"/>
</dbReference>
<dbReference type="PANTHER" id="PTHR43649:SF31">
    <property type="entry name" value="SN-GLYCEROL-3-PHOSPHATE-BINDING PERIPLASMIC PROTEIN UGPB"/>
    <property type="match status" value="1"/>
</dbReference>
<name>A0A2T2WYQ1_SULTH</name>
<dbReference type="AlphaFoldDB" id="A0A2T2WYQ1"/>
<evidence type="ECO:0000256" key="1">
    <source>
        <dbReference type="ARBA" id="ARBA00004196"/>
    </source>
</evidence>
<protein>
    <recommendedName>
        <fullName evidence="8">ABC transporter substrate-binding protein</fullName>
    </recommendedName>
</protein>
<dbReference type="Gene3D" id="3.40.190.10">
    <property type="entry name" value="Periplasmic binding protein-like II"/>
    <property type="match status" value="1"/>
</dbReference>
<dbReference type="SUPFAM" id="SSF53850">
    <property type="entry name" value="Periplasmic binding protein-like II"/>
    <property type="match status" value="1"/>
</dbReference>
<dbReference type="GO" id="GO:0030313">
    <property type="term" value="C:cell envelope"/>
    <property type="evidence" value="ECO:0007669"/>
    <property type="project" value="UniProtKB-SubCell"/>
</dbReference>
<evidence type="ECO:0000256" key="3">
    <source>
        <dbReference type="ARBA" id="ARBA00022448"/>
    </source>
</evidence>
<dbReference type="EMBL" id="PXYX01000013">
    <property type="protein sequence ID" value="PSR27369.1"/>
    <property type="molecule type" value="Genomic_DNA"/>
</dbReference>
<dbReference type="Proteomes" id="UP000242705">
    <property type="component" value="Unassembled WGS sequence"/>
</dbReference>
<feature type="signal peptide" evidence="5">
    <location>
        <begin position="1"/>
        <end position="30"/>
    </location>
</feature>
<dbReference type="CDD" id="cd14748">
    <property type="entry name" value="PBP2_UgpB"/>
    <property type="match status" value="1"/>
</dbReference>
<evidence type="ECO:0000256" key="5">
    <source>
        <dbReference type="SAM" id="SignalP"/>
    </source>
</evidence>
<accession>A0A2T2WYQ1</accession>
<dbReference type="PROSITE" id="PS51257">
    <property type="entry name" value="PROKAR_LIPOPROTEIN"/>
    <property type="match status" value="1"/>
</dbReference>
<comment type="caution">
    <text evidence="6">The sequence shown here is derived from an EMBL/GenBank/DDBJ whole genome shotgun (WGS) entry which is preliminary data.</text>
</comment>
<dbReference type="PANTHER" id="PTHR43649">
    <property type="entry name" value="ARABINOSE-BINDING PROTEIN-RELATED"/>
    <property type="match status" value="1"/>
</dbReference>
<comment type="subcellular location">
    <subcellularLocation>
        <location evidence="1">Cell envelope</location>
    </subcellularLocation>
</comment>
<evidence type="ECO:0000313" key="6">
    <source>
        <dbReference type="EMBL" id="PSR27369.1"/>
    </source>
</evidence>
<evidence type="ECO:0000256" key="2">
    <source>
        <dbReference type="ARBA" id="ARBA00008520"/>
    </source>
</evidence>
<comment type="similarity">
    <text evidence="2">Belongs to the bacterial solute-binding protein 1 family.</text>
</comment>
<evidence type="ECO:0000313" key="7">
    <source>
        <dbReference type="Proteomes" id="UP000242705"/>
    </source>
</evidence>
<dbReference type="InterPro" id="IPR050490">
    <property type="entry name" value="Bact_solute-bd_prot1"/>
</dbReference>